<dbReference type="Pfam" id="PF00270">
    <property type="entry name" value="DEAD"/>
    <property type="match status" value="1"/>
</dbReference>
<evidence type="ECO:0000259" key="6">
    <source>
        <dbReference type="PROSITE" id="PS51192"/>
    </source>
</evidence>
<evidence type="ECO:0000313" key="9">
    <source>
        <dbReference type="Proteomes" id="UP000008827"/>
    </source>
</evidence>
<dbReference type="PaxDb" id="3847-GLYMA08G10460.1"/>
<dbReference type="EMBL" id="CM000841">
    <property type="protein sequence ID" value="KRH42587.1"/>
    <property type="molecule type" value="Genomic_DNA"/>
</dbReference>
<dbReference type="PANTHER" id="PTHR24031">
    <property type="entry name" value="RNA HELICASE"/>
    <property type="match status" value="1"/>
</dbReference>
<dbReference type="GO" id="GO:0005634">
    <property type="term" value="C:nucleus"/>
    <property type="evidence" value="ECO:0000318"/>
    <property type="project" value="GO_Central"/>
</dbReference>
<evidence type="ECO:0000256" key="1">
    <source>
        <dbReference type="ARBA" id="ARBA00022741"/>
    </source>
</evidence>
<evidence type="ECO:0000256" key="2">
    <source>
        <dbReference type="ARBA" id="ARBA00022801"/>
    </source>
</evidence>
<evidence type="ECO:0000256" key="5">
    <source>
        <dbReference type="RuleBase" id="RU365068"/>
    </source>
</evidence>
<keyword evidence="2 4" id="KW-0378">Hydrolase</keyword>
<reference evidence="8" key="2">
    <citation type="submission" date="2018-02" db="UniProtKB">
        <authorList>
            <consortium name="EnsemblPlants"/>
        </authorList>
    </citation>
    <scope>IDENTIFICATION</scope>
    <source>
        <strain evidence="8">Williams 82</strain>
    </source>
</reference>
<dbReference type="STRING" id="3847.A0A0R0IRG3"/>
<dbReference type="PROSITE" id="PS51192">
    <property type="entry name" value="HELICASE_ATP_BIND_1"/>
    <property type="match status" value="1"/>
</dbReference>
<reference evidence="7" key="3">
    <citation type="submission" date="2018-07" db="EMBL/GenBank/DDBJ databases">
        <title>WGS assembly of Glycine max.</title>
        <authorList>
            <person name="Schmutz J."/>
            <person name="Cannon S."/>
            <person name="Schlueter J."/>
            <person name="Ma J."/>
            <person name="Mitros T."/>
            <person name="Nelson W."/>
            <person name="Hyten D."/>
            <person name="Song Q."/>
            <person name="Thelen J."/>
            <person name="Cheng J."/>
            <person name="Xu D."/>
            <person name="Hellsten U."/>
            <person name="May G."/>
            <person name="Yu Y."/>
            <person name="Sakurai T."/>
            <person name="Umezawa T."/>
            <person name="Bhattacharyya M."/>
            <person name="Sandhu D."/>
            <person name="Valliyodan B."/>
            <person name="Lindquist E."/>
            <person name="Peto M."/>
            <person name="Grant D."/>
            <person name="Shu S."/>
            <person name="Goodstein D."/>
            <person name="Barry K."/>
            <person name="Futrell-Griggs M."/>
            <person name="Abernathy B."/>
            <person name="Du J."/>
            <person name="Tian Z."/>
            <person name="Zhu L."/>
            <person name="Gill N."/>
            <person name="Joshi T."/>
            <person name="Libault M."/>
            <person name="Sethuraman A."/>
            <person name="Zhang X."/>
            <person name="Shinozaki K."/>
            <person name="Nguyen H."/>
            <person name="Wing R."/>
            <person name="Cregan P."/>
            <person name="Specht J."/>
            <person name="Grimwood J."/>
            <person name="Rokhsar D."/>
            <person name="Stacey G."/>
            <person name="Shoemaker R."/>
            <person name="Jackson S."/>
        </authorList>
    </citation>
    <scope>NUCLEOTIDE SEQUENCE</scope>
    <source>
        <tissue evidence="7">Callus</tissue>
    </source>
</reference>
<dbReference type="Proteomes" id="UP000008827">
    <property type="component" value="Chromosome 8"/>
</dbReference>
<proteinExistence type="inferred from homology"/>
<dbReference type="SMR" id="A0A0R0IRG3"/>
<keyword evidence="9" id="KW-1185">Reference proteome</keyword>
<dbReference type="OMA" id="EYHSEMW"/>
<dbReference type="GO" id="GO:0003724">
    <property type="term" value="F:RNA helicase activity"/>
    <property type="evidence" value="ECO:0007669"/>
    <property type="project" value="UniProtKB-EC"/>
</dbReference>
<comment type="domain">
    <text evidence="5">The Q motif is unique to and characteristic of the DEAD box family of RNA helicases and controls ATP binding and hydrolysis.</text>
</comment>
<name>A0A0R0IRG3_SOYBN</name>
<feature type="domain" description="Helicase ATP-binding" evidence="6">
    <location>
        <begin position="61"/>
        <end position="219"/>
    </location>
</feature>
<evidence type="ECO:0000256" key="3">
    <source>
        <dbReference type="ARBA" id="ARBA00022840"/>
    </source>
</evidence>
<evidence type="ECO:0000313" key="7">
    <source>
        <dbReference type="EMBL" id="KRH42587.1"/>
    </source>
</evidence>
<dbReference type="InterPro" id="IPR014001">
    <property type="entry name" value="Helicase_ATP-bd"/>
</dbReference>
<sequence length="307" mass="34672">MEQPSVAILPWMHHPVDITRCQELPVCSVPLMERRLQSVLEENMGISKLFSVQVALWQETVGSDDFERDLCINSPTESGKTLAYALPIVQNLSTNTSDRLFALVVVPTRDLALQVKRVFDALASSLGLHIGLAAGQSSLRHELSSLIYLPGEDDGPDPGFLSPLWFQSKVNILVATPGRLMDHVNKLSLKHLRYLVVDEADRLLREDYQSWLPTVLKLTQFRLAKIICERKVKPLYLVTLLKSLGKEKCIVFTRSVESTHHLCKLLNCFGDLKIGIKEFSGLKHQLSKFCYPKFNSPKTKNLVKPKR</sequence>
<dbReference type="InterPro" id="IPR027417">
    <property type="entry name" value="P-loop_NTPase"/>
</dbReference>
<accession>A0A0R0IRG3</accession>
<dbReference type="InterPro" id="IPR011545">
    <property type="entry name" value="DEAD/DEAH_box_helicase_dom"/>
</dbReference>
<protein>
    <recommendedName>
        <fullName evidence="5">ATP-dependent RNA helicase</fullName>
        <ecNumber evidence="5">3.6.4.13</ecNumber>
    </recommendedName>
</protein>
<organism evidence="7">
    <name type="scientific">Glycine max</name>
    <name type="common">Soybean</name>
    <name type="synonym">Glycine hispida</name>
    <dbReference type="NCBI Taxonomy" id="3847"/>
    <lineage>
        <taxon>Eukaryota</taxon>
        <taxon>Viridiplantae</taxon>
        <taxon>Streptophyta</taxon>
        <taxon>Embryophyta</taxon>
        <taxon>Tracheophyta</taxon>
        <taxon>Spermatophyta</taxon>
        <taxon>Magnoliopsida</taxon>
        <taxon>eudicotyledons</taxon>
        <taxon>Gunneridae</taxon>
        <taxon>Pentapetalae</taxon>
        <taxon>rosids</taxon>
        <taxon>fabids</taxon>
        <taxon>Fabales</taxon>
        <taxon>Fabaceae</taxon>
        <taxon>Papilionoideae</taxon>
        <taxon>50 kb inversion clade</taxon>
        <taxon>NPAAA clade</taxon>
        <taxon>indigoferoid/millettioid clade</taxon>
        <taxon>Phaseoleae</taxon>
        <taxon>Glycine</taxon>
        <taxon>Glycine subgen. Soja</taxon>
    </lineage>
</organism>
<keyword evidence="3 4" id="KW-0067">ATP-binding</keyword>
<reference evidence="7 8" key="1">
    <citation type="journal article" date="2010" name="Nature">
        <title>Genome sequence of the palaeopolyploid soybean.</title>
        <authorList>
            <person name="Schmutz J."/>
            <person name="Cannon S.B."/>
            <person name="Schlueter J."/>
            <person name="Ma J."/>
            <person name="Mitros T."/>
            <person name="Nelson W."/>
            <person name="Hyten D.L."/>
            <person name="Song Q."/>
            <person name="Thelen J.J."/>
            <person name="Cheng J."/>
            <person name="Xu D."/>
            <person name="Hellsten U."/>
            <person name="May G.D."/>
            <person name="Yu Y."/>
            <person name="Sakurai T."/>
            <person name="Umezawa T."/>
            <person name="Bhattacharyya M.K."/>
            <person name="Sandhu D."/>
            <person name="Valliyodan B."/>
            <person name="Lindquist E."/>
            <person name="Peto M."/>
            <person name="Grant D."/>
            <person name="Shu S."/>
            <person name="Goodstein D."/>
            <person name="Barry K."/>
            <person name="Futrell-Griggs M."/>
            <person name="Abernathy B."/>
            <person name="Du J."/>
            <person name="Tian Z."/>
            <person name="Zhu L."/>
            <person name="Gill N."/>
            <person name="Joshi T."/>
            <person name="Libault M."/>
            <person name="Sethuraman A."/>
            <person name="Zhang X.-C."/>
            <person name="Shinozaki K."/>
            <person name="Nguyen H.T."/>
            <person name="Wing R.A."/>
            <person name="Cregan P."/>
            <person name="Specht J."/>
            <person name="Grimwood J."/>
            <person name="Rokhsar D."/>
            <person name="Stacey G."/>
            <person name="Shoemaker R.C."/>
            <person name="Jackson S.A."/>
        </authorList>
    </citation>
    <scope>NUCLEOTIDE SEQUENCE</scope>
    <source>
        <strain evidence="8">cv. Williams 82</strain>
        <tissue evidence="7">Callus</tissue>
    </source>
</reference>
<dbReference type="SMART" id="SM00487">
    <property type="entry name" value="DEXDc"/>
    <property type="match status" value="1"/>
</dbReference>
<comment type="catalytic activity">
    <reaction evidence="5">
        <text>ATP + H2O = ADP + phosphate + H(+)</text>
        <dbReference type="Rhea" id="RHEA:13065"/>
        <dbReference type="ChEBI" id="CHEBI:15377"/>
        <dbReference type="ChEBI" id="CHEBI:15378"/>
        <dbReference type="ChEBI" id="CHEBI:30616"/>
        <dbReference type="ChEBI" id="CHEBI:43474"/>
        <dbReference type="ChEBI" id="CHEBI:456216"/>
        <dbReference type="EC" id="3.6.4.13"/>
    </reaction>
</comment>
<dbReference type="PROSITE" id="PS00039">
    <property type="entry name" value="DEAD_ATP_HELICASE"/>
    <property type="match status" value="1"/>
</dbReference>
<keyword evidence="5" id="KW-0694">RNA-binding</keyword>
<dbReference type="GO" id="GO:0005524">
    <property type="term" value="F:ATP binding"/>
    <property type="evidence" value="ECO:0007669"/>
    <property type="project" value="UniProtKB-UniRule"/>
</dbReference>
<dbReference type="GO" id="GO:0016787">
    <property type="term" value="F:hydrolase activity"/>
    <property type="evidence" value="ECO:0007669"/>
    <property type="project" value="UniProtKB-KW"/>
</dbReference>
<gene>
    <name evidence="7" type="ORF">GLYMA_08G099300</name>
</gene>
<dbReference type="EC" id="3.6.4.13" evidence="5"/>
<comment type="similarity">
    <text evidence="4">Belongs to the DEAD box helicase family.</text>
</comment>
<keyword evidence="4" id="KW-0347">Helicase</keyword>
<dbReference type="InterPro" id="IPR000629">
    <property type="entry name" value="RNA-helicase_DEAD-box_CS"/>
</dbReference>
<evidence type="ECO:0000313" key="8">
    <source>
        <dbReference type="EnsemblPlants" id="KRH42587"/>
    </source>
</evidence>
<dbReference type="SUPFAM" id="SSF52540">
    <property type="entry name" value="P-loop containing nucleoside triphosphate hydrolases"/>
    <property type="match status" value="1"/>
</dbReference>
<evidence type="ECO:0000256" key="4">
    <source>
        <dbReference type="RuleBase" id="RU000492"/>
    </source>
</evidence>
<dbReference type="EnsemblPlants" id="KRH42587">
    <property type="protein sequence ID" value="KRH42587"/>
    <property type="gene ID" value="GLYMA_08G099300"/>
</dbReference>
<comment type="function">
    <text evidence="5">RNA helicase.</text>
</comment>
<dbReference type="Gene3D" id="3.40.50.300">
    <property type="entry name" value="P-loop containing nucleotide triphosphate hydrolases"/>
    <property type="match status" value="1"/>
</dbReference>
<dbReference type="AlphaFoldDB" id="A0A0R0IRG3"/>
<dbReference type="Gramene" id="KRH42587">
    <property type="protein sequence ID" value="KRH42587"/>
    <property type="gene ID" value="GLYMA_08G099300"/>
</dbReference>
<dbReference type="InParanoid" id="A0A0R0IRG3"/>
<dbReference type="GO" id="GO:0003723">
    <property type="term" value="F:RNA binding"/>
    <property type="evidence" value="ECO:0007669"/>
    <property type="project" value="UniProtKB-UniRule"/>
</dbReference>
<keyword evidence="1 4" id="KW-0547">Nucleotide-binding</keyword>